<name>A0A6A6BGR9_9PEZI</name>
<reference evidence="1" key="1">
    <citation type="journal article" date="2020" name="Stud. Mycol.">
        <title>101 Dothideomycetes genomes: a test case for predicting lifestyles and emergence of pathogens.</title>
        <authorList>
            <person name="Haridas S."/>
            <person name="Albert R."/>
            <person name="Binder M."/>
            <person name="Bloem J."/>
            <person name="Labutti K."/>
            <person name="Salamov A."/>
            <person name="Andreopoulos B."/>
            <person name="Baker S."/>
            <person name="Barry K."/>
            <person name="Bills G."/>
            <person name="Bluhm B."/>
            <person name="Cannon C."/>
            <person name="Castanera R."/>
            <person name="Culley D."/>
            <person name="Daum C."/>
            <person name="Ezra D."/>
            <person name="Gonzalez J."/>
            <person name="Henrissat B."/>
            <person name="Kuo A."/>
            <person name="Liang C."/>
            <person name="Lipzen A."/>
            <person name="Lutzoni F."/>
            <person name="Magnuson J."/>
            <person name="Mondo S."/>
            <person name="Nolan M."/>
            <person name="Ohm R."/>
            <person name="Pangilinan J."/>
            <person name="Park H.-J."/>
            <person name="Ramirez L."/>
            <person name="Alfaro M."/>
            <person name="Sun H."/>
            <person name="Tritt A."/>
            <person name="Yoshinaga Y."/>
            <person name="Zwiers L.-H."/>
            <person name="Turgeon B."/>
            <person name="Goodwin S."/>
            <person name="Spatafora J."/>
            <person name="Crous P."/>
            <person name="Grigoriev I."/>
        </authorList>
    </citation>
    <scope>NUCLEOTIDE SEQUENCE</scope>
    <source>
        <strain evidence="1">CBS 121167</strain>
    </source>
</reference>
<protein>
    <submittedName>
        <fullName evidence="1">Uncharacterized protein</fullName>
    </submittedName>
</protein>
<organism evidence="1 2">
    <name type="scientific">Aplosporella prunicola CBS 121167</name>
    <dbReference type="NCBI Taxonomy" id="1176127"/>
    <lineage>
        <taxon>Eukaryota</taxon>
        <taxon>Fungi</taxon>
        <taxon>Dikarya</taxon>
        <taxon>Ascomycota</taxon>
        <taxon>Pezizomycotina</taxon>
        <taxon>Dothideomycetes</taxon>
        <taxon>Dothideomycetes incertae sedis</taxon>
        <taxon>Botryosphaeriales</taxon>
        <taxon>Aplosporellaceae</taxon>
        <taxon>Aplosporella</taxon>
    </lineage>
</organism>
<sequence>MPFGAYPDLGSPGARLVFSLTAWAWVQYPTDWRGRPDGPGAPGLTGRGVVLGKRVSAETGPWGGWGCLVWLFRERGGSRLC</sequence>
<dbReference type="EMBL" id="ML995482">
    <property type="protein sequence ID" value="KAF2143176.1"/>
    <property type="molecule type" value="Genomic_DNA"/>
</dbReference>
<evidence type="ECO:0000313" key="1">
    <source>
        <dbReference type="EMBL" id="KAF2143176.1"/>
    </source>
</evidence>
<evidence type="ECO:0000313" key="2">
    <source>
        <dbReference type="Proteomes" id="UP000799438"/>
    </source>
</evidence>
<accession>A0A6A6BGR9</accession>
<dbReference type="Proteomes" id="UP000799438">
    <property type="component" value="Unassembled WGS sequence"/>
</dbReference>
<dbReference type="AlphaFoldDB" id="A0A6A6BGR9"/>
<gene>
    <name evidence="1" type="ORF">K452DRAFT_167254</name>
</gene>
<proteinExistence type="predicted"/>
<keyword evidence="2" id="KW-1185">Reference proteome</keyword>
<dbReference type="RefSeq" id="XP_033398888.1">
    <property type="nucleotide sequence ID" value="XM_033535746.1"/>
</dbReference>
<dbReference type="GeneID" id="54293242"/>